<evidence type="ECO:0000259" key="8">
    <source>
        <dbReference type="PROSITE" id="PS50928"/>
    </source>
</evidence>
<keyword evidence="3" id="KW-1003">Cell membrane</keyword>
<keyword evidence="4 7" id="KW-0812">Transmembrane</keyword>
<dbReference type="RefSeq" id="WP_109626829.1">
    <property type="nucleotide sequence ID" value="NZ_JANKBI010000007.1"/>
</dbReference>
<dbReference type="CDD" id="cd06261">
    <property type="entry name" value="TM_PBP2"/>
    <property type="match status" value="1"/>
</dbReference>
<comment type="subcellular location">
    <subcellularLocation>
        <location evidence="1 7">Cell membrane</location>
        <topology evidence="1 7">Multi-pass membrane protein</topology>
    </subcellularLocation>
</comment>
<keyword evidence="5 7" id="KW-1133">Transmembrane helix</keyword>
<dbReference type="InterPro" id="IPR050809">
    <property type="entry name" value="UgpAE/MalFG_permease"/>
</dbReference>
<accession>A0AB73T2Z2</accession>
<evidence type="ECO:0000256" key="5">
    <source>
        <dbReference type="ARBA" id="ARBA00022989"/>
    </source>
</evidence>
<dbReference type="PANTHER" id="PTHR43227:SF11">
    <property type="entry name" value="BLL4140 PROTEIN"/>
    <property type="match status" value="1"/>
</dbReference>
<feature type="transmembrane region" description="Helical" evidence="7">
    <location>
        <begin position="173"/>
        <end position="195"/>
    </location>
</feature>
<evidence type="ECO:0000256" key="4">
    <source>
        <dbReference type="ARBA" id="ARBA00022692"/>
    </source>
</evidence>
<organism evidence="9 10">
    <name type="scientific">Murimonas intestini</name>
    <dbReference type="NCBI Taxonomy" id="1337051"/>
    <lineage>
        <taxon>Bacteria</taxon>
        <taxon>Bacillati</taxon>
        <taxon>Bacillota</taxon>
        <taxon>Clostridia</taxon>
        <taxon>Lachnospirales</taxon>
        <taxon>Lachnospiraceae</taxon>
        <taxon>Murimonas</taxon>
    </lineage>
</organism>
<feature type="domain" description="ABC transmembrane type-1" evidence="8">
    <location>
        <begin position="83"/>
        <end position="297"/>
    </location>
</feature>
<keyword evidence="6 7" id="KW-0472">Membrane</keyword>
<evidence type="ECO:0000256" key="1">
    <source>
        <dbReference type="ARBA" id="ARBA00004651"/>
    </source>
</evidence>
<dbReference type="AlphaFoldDB" id="A0AB73T2Z2"/>
<evidence type="ECO:0000313" key="10">
    <source>
        <dbReference type="Proteomes" id="UP000245412"/>
    </source>
</evidence>
<dbReference type="GO" id="GO:0055085">
    <property type="term" value="P:transmembrane transport"/>
    <property type="evidence" value="ECO:0007669"/>
    <property type="project" value="InterPro"/>
</dbReference>
<evidence type="ECO:0000256" key="2">
    <source>
        <dbReference type="ARBA" id="ARBA00022448"/>
    </source>
</evidence>
<evidence type="ECO:0000256" key="6">
    <source>
        <dbReference type="ARBA" id="ARBA00023136"/>
    </source>
</evidence>
<dbReference type="PROSITE" id="PS50928">
    <property type="entry name" value="ABC_TM1"/>
    <property type="match status" value="1"/>
</dbReference>
<dbReference type="EMBL" id="QGGY01000007">
    <property type="protein sequence ID" value="PWJ75073.1"/>
    <property type="molecule type" value="Genomic_DNA"/>
</dbReference>
<comment type="similarity">
    <text evidence="7">Belongs to the binding-protein-dependent transport system permease family.</text>
</comment>
<keyword evidence="2 7" id="KW-0813">Transport</keyword>
<feature type="transmembrane region" description="Helical" evidence="7">
    <location>
        <begin position="87"/>
        <end position="108"/>
    </location>
</feature>
<dbReference type="GO" id="GO:0005886">
    <property type="term" value="C:plasma membrane"/>
    <property type="evidence" value="ECO:0007669"/>
    <property type="project" value="UniProtKB-SubCell"/>
</dbReference>
<evidence type="ECO:0000256" key="3">
    <source>
        <dbReference type="ARBA" id="ARBA00022475"/>
    </source>
</evidence>
<dbReference type="Gene3D" id="1.10.3720.10">
    <property type="entry name" value="MetI-like"/>
    <property type="match status" value="1"/>
</dbReference>
<gene>
    <name evidence="9" type="ORF">C7383_10780</name>
</gene>
<dbReference type="PANTHER" id="PTHR43227">
    <property type="entry name" value="BLL4140 PROTEIN"/>
    <property type="match status" value="1"/>
</dbReference>
<feature type="transmembrane region" description="Helical" evidence="7">
    <location>
        <begin position="276"/>
        <end position="297"/>
    </location>
</feature>
<feature type="transmembrane region" description="Helical" evidence="7">
    <location>
        <begin position="120"/>
        <end position="143"/>
    </location>
</feature>
<evidence type="ECO:0000256" key="7">
    <source>
        <dbReference type="RuleBase" id="RU363032"/>
    </source>
</evidence>
<dbReference type="Proteomes" id="UP000245412">
    <property type="component" value="Unassembled WGS sequence"/>
</dbReference>
<name>A0AB73T2Z2_9FIRM</name>
<keyword evidence="10" id="KW-1185">Reference proteome</keyword>
<dbReference type="Pfam" id="PF00528">
    <property type="entry name" value="BPD_transp_1"/>
    <property type="match status" value="1"/>
</dbReference>
<feature type="transmembrane region" description="Helical" evidence="7">
    <location>
        <begin position="21"/>
        <end position="41"/>
    </location>
</feature>
<proteinExistence type="inferred from homology"/>
<reference evidence="9 10" key="1">
    <citation type="submission" date="2018-05" db="EMBL/GenBank/DDBJ databases">
        <authorList>
            <person name="Goeker M."/>
            <person name="Huntemann M."/>
            <person name="Clum A."/>
            <person name="Pillay M."/>
            <person name="Palaniappan K."/>
            <person name="Varghese N."/>
            <person name="Mikhailova N."/>
            <person name="Stamatis D."/>
            <person name="Reddy T."/>
            <person name="Daum C."/>
            <person name="Shapiro N."/>
            <person name="Ivanova N."/>
            <person name="Kyrpides N."/>
            <person name="Woyke T."/>
        </authorList>
    </citation>
    <scope>NUCLEOTIDE SEQUENCE [LARGE SCALE GENOMIC DNA]</scope>
    <source>
        <strain evidence="9 10">DSM 26524</strain>
    </source>
</reference>
<feature type="transmembrane region" description="Helical" evidence="7">
    <location>
        <begin position="216"/>
        <end position="234"/>
    </location>
</feature>
<sequence>MDNRQKKSSVVIRIRKELKKNWQLYVIIGLPLLYLITFQFVPLLGNVMAFKNYRIKEGIWGSPWAGFKYFEQFFNSPQFKSILSNTLLLSFGQLILGFPLPIILALALNEALSPKFKKVVQTVSFAPYFISVVVMVSLVNLLLDPHVGLLAHWLSKIGIEGNLLGMPSAFRPIYILSGIWQTTGYSAIIYIAALSSIDPSLYEAASVDGATRFQRILHINIPGILPTIVVMLILESGKIMNIGFEKVFLLQNDMNMISSEIISTYVYKIGMVKAQYSFSTAIGLFNSAINATIVVIVNKIARKVGEGGLW</sequence>
<dbReference type="InterPro" id="IPR035906">
    <property type="entry name" value="MetI-like_sf"/>
</dbReference>
<dbReference type="InterPro" id="IPR000515">
    <property type="entry name" value="MetI-like"/>
</dbReference>
<comment type="caution">
    <text evidence="9">The sequence shown here is derived from an EMBL/GenBank/DDBJ whole genome shotgun (WGS) entry which is preliminary data.</text>
</comment>
<protein>
    <submittedName>
        <fullName evidence="9">Aldouronate transport system permease protein</fullName>
    </submittedName>
</protein>
<evidence type="ECO:0000313" key="9">
    <source>
        <dbReference type="EMBL" id="PWJ75073.1"/>
    </source>
</evidence>
<dbReference type="SUPFAM" id="SSF161098">
    <property type="entry name" value="MetI-like"/>
    <property type="match status" value="1"/>
</dbReference>